<proteinExistence type="predicted"/>
<keyword evidence="1" id="KW-0472">Membrane</keyword>
<feature type="transmembrane region" description="Helical" evidence="1">
    <location>
        <begin position="9"/>
        <end position="28"/>
    </location>
</feature>
<evidence type="ECO:0000313" key="2">
    <source>
        <dbReference type="EMBL" id="SMX29922.1"/>
    </source>
</evidence>
<name>A0A238JJ07_9RHOB</name>
<gene>
    <name evidence="2" type="ORF">TRP8649_04062</name>
</gene>
<keyword evidence="3" id="KW-1185">Reference proteome</keyword>
<keyword evidence="1" id="KW-1133">Transmembrane helix</keyword>
<evidence type="ECO:0000256" key="1">
    <source>
        <dbReference type="SAM" id="Phobius"/>
    </source>
</evidence>
<keyword evidence="1" id="KW-0812">Transmembrane</keyword>
<reference evidence="3" key="1">
    <citation type="submission" date="2017-05" db="EMBL/GenBank/DDBJ databases">
        <authorList>
            <person name="Rodrigo-Torres L."/>
            <person name="Arahal R. D."/>
            <person name="Lucena T."/>
        </authorList>
    </citation>
    <scope>NUCLEOTIDE SEQUENCE [LARGE SCALE GENOMIC DNA]</scope>
    <source>
        <strain evidence="3">CECT 8649</strain>
    </source>
</reference>
<organism evidence="2 3">
    <name type="scientific">Pelagimonas phthalicica</name>
    <dbReference type="NCBI Taxonomy" id="1037362"/>
    <lineage>
        <taxon>Bacteria</taxon>
        <taxon>Pseudomonadati</taxon>
        <taxon>Pseudomonadota</taxon>
        <taxon>Alphaproteobacteria</taxon>
        <taxon>Rhodobacterales</taxon>
        <taxon>Roseobacteraceae</taxon>
        <taxon>Pelagimonas</taxon>
    </lineage>
</organism>
<accession>A0A238JJ07</accession>
<sequence>MSGNGLQKLSYILLIILLFGLTTGVLGGL</sequence>
<evidence type="ECO:0000313" key="3">
    <source>
        <dbReference type="Proteomes" id="UP000225972"/>
    </source>
</evidence>
<dbReference type="EMBL" id="FXXP01000003">
    <property type="protein sequence ID" value="SMX29922.1"/>
    <property type="molecule type" value="Genomic_DNA"/>
</dbReference>
<dbReference type="AlphaFoldDB" id="A0A238JJ07"/>
<protein>
    <submittedName>
        <fullName evidence="2">Uncharacterized protein</fullName>
    </submittedName>
</protein>
<dbReference type="Proteomes" id="UP000225972">
    <property type="component" value="Unassembled WGS sequence"/>
</dbReference>